<proteinExistence type="predicted"/>
<organism evidence="2 3">
    <name type="scientific">Caballeronia calidae</name>
    <dbReference type="NCBI Taxonomy" id="1777139"/>
    <lineage>
        <taxon>Bacteria</taxon>
        <taxon>Pseudomonadati</taxon>
        <taxon>Pseudomonadota</taxon>
        <taxon>Betaproteobacteria</taxon>
        <taxon>Burkholderiales</taxon>
        <taxon>Burkholderiaceae</taxon>
        <taxon>Caballeronia</taxon>
    </lineage>
</organism>
<dbReference type="Proteomes" id="UP000071859">
    <property type="component" value="Unassembled WGS sequence"/>
</dbReference>
<dbReference type="InterPro" id="IPR002059">
    <property type="entry name" value="CSP_DNA-bd"/>
</dbReference>
<dbReference type="GO" id="GO:0004540">
    <property type="term" value="F:RNA nuclease activity"/>
    <property type="evidence" value="ECO:0007669"/>
    <property type="project" value="InterPro"/>
</dbReference>
<comment type="caution">
    <text evidence="2">The sequence shown here is derived from an EMBL/GenBank/DDBJ whole genome shotgun (WGS) entry which is preliminary data.</text>
</comment>
<dbReference type="GO" id="GO:0003676">
    <property type="term" value="F:nucleic acid binding"/>
    <property type="evidence" value="ECO:0007669"/>
    <property type="project" value="InterPro"/>
</dbReference>
<dbReference type="SMART" id="SM00357">
    <property type="entry name" value="CSP"/>
    <property type="match status" value="1"/>
</dbReference>
<dbReference type="InterPro" id="IPR021139">
    <property type="entry name" value="NYN"/>
</dbReference>
<evidence type="ECO:0000259" key="1">
    <source>
        <dbReference type="PROSITE" id="PS51857"/>
    </source>
</evidence>
<evidence type="ECO:0000313" key="2">
    <source>
        <dbReference type="EMBL" id="SAK42661.1"/>
    </source>
</evidence>
<protein>
    <submittedName>
        <fullName evidence="2">Cold shock-like protein CspJ</fullName>
    </submittedName>
</protein>
<dbReference type="InterPro" id="IPR012340">
    <property type="entry name" value="NA-bd_OB-fold"/>
</dbReference>
<dbReference type="Pfam" id="PF00313">
    <property type="entry name" value="CSD"/>
    <property type="match status" value="1"/>
</dbReference>
<dbReference type="Pfam" id="PF01936">
    <property type="entry name" value="NYN"/>
    <property type="match status" value="1"/>
</dbReference>
<dbReference type="InterPro" id="IPR011129">
    <property type="entry name" value="CSD"/>
</dbReference>
<dbReference type="GO" id="GO:0005829">
    <property type="term" value="C:cytosol"/>
    <property type="evidence" value="ECO:0007669"/>
    <property type="project" value="UniProtKB-ARBA"/>
</dbReference>
<keyword evidence="3" id="KW-1185">Reference proteome</keyword>
<name>A0A157ZAV5_9BURK</name>
<gene>
    <name evidence="2" type="primary">cspJ</name>
    <name evidence="2" type="ORF">AWB78_00349</name>
</gene>
<dbReference type="PROSITE" id="PS51857">
    <property type="entry name" value="CSD_2"/>
    <property type="match status" value="1"/>
</dbReference>
<dbReference type="Gene3D" id="3.40.50.1010">
    <property type="entry name" value="5'-nuclease"/>
    <property type="match status" value="1"/>
</dbReference>
<dbReference type="EMBL" id="FCOX02000001">
    <property type="protein sequence ID" value="SAK42661.1"/>
    <property type="molecule type" value="Genomic_DNA"/>
</dbReference>
<dbReference type="AlphaFoldDB" id="A0A157ZAV5"/>
<dbReference type="Gene3D" id="2.40.50.140">
    <property type="entry name" value="Nucleic acid-binding proteins"/>
    <property type="match status" value="1"/>
</dbReference>
<sequence>MFYDGNYLDLVRKYYMHQHKKNAWISVRGLHEYIRYKFASEEGVGSADCQITEAHYFRERFSAQQSIEKASETLYNERVLDDILMKERVTTHYLPVNFAGKESSIDVWLALDAFDMAVHQRFDVIALIAGDAAYIQLARKLKALGMPVLVLGWTFAYDAASGEQKGTRPSQLLLNEAKYPVMMSDVIDRMDSAQGEEKEALSLLFQRRKTAAQAIGAEHDDDWKVGTIAHVQNGYGFITPEGARENLFFYCSALVDTDFDELYKGMEVSFLKGMGHKGPAAVKVRTAP</sequence>
<evidence type="ECO:0000313" key="3">
    <source>
        <dbReference type="Proteomes" id="UP000071859"/>
    </source>
</evidence>
<feature type="domain" description="CSD" evidence="1">
    <location>
        <begin position="223"/>
        <end position="286"/>
    </location>
</feature>
<dbReference type="SUPFAM" id="SSF50249">
    <property type="entry name" value="Nucleic acid-binding proteins"/>
    <property type="match status" value="1"/>
</dbReference>
<accession>A0A157ZAV5</accession>
<reference evidence="2" key="1">
    <citation type="submission" date="2016-01" db="EMBL/GenBank/DDBJ databases">
        <authorList>
            <person name="Peeters C."/>
        </authorList>
    </citation>
    <scope>NUCLEOTIDE SEQUENCE</scope>
    <source>
        <strain evidence="2">LMG 29321</strain>
    </source>
</reference>